<dbReference type="SUPFAM" id="SSF52266">
    <property type="entry name" value="SGNH hydrolase"/>
    <property type="match status" value="1"/>
</dbReference>
<dbReference type="CDD" id="cd00229">
    <property type="entry name" value="SGNH_hydrolase"/>
    <property type="match status" value="1"/>
</dbReference>
<dbReference type="Gene3D" id="3.40.50.1110">
    <property type="entry name" value="SGNH hydrolase"/>
    <property type="match status" value="1"/>
</dbReference>
<dbReference type="PANTHER" id="PTHR34407:SF1">
    <property type="entry name" value="SGNH HYDROLASE-TYPE ESTERASE DOMAIN-CONTAINING PROTEIN"/>
    <property type="match status" value="1"/>
</dbReference>
<keyword evidence="3" id="KW-1185">Reference proteome</keyword>
<feature type="domain" description="SGNH hydrolase-type esterase" evidence="1">
    <location>
        <begin position="26"/>
        <end position="192"/>
    </location>
</feature>
<gene>
    <name evidence="2" type="ORF">L0M14_07105</name>
</gene>
<evidence type="ECO:0000259" key="1">
    <source>
        <dbReference type="Pfam" id="PF13472"/>
    </source>
</evidence>
<dbReference type="InterPro" id="IPR013830">
    <property type="entry name" value="SGNH_hydro"/>
</dbReference>
<dbReference type="Pfam" id="PF13472">
    <property type="entry name" value="Lipase_GDSL_2"/>
    <property type="match status" value="1"/>
</dbReference>
<organism evidence="2 3">
    <name type="scientific">Paenibacillus hexagrammi</name>
    <dbReference type="NCBI Taxonomy" id="2908839"/>
    <lineage>
        <taxon>Bacteria</taxon>
        <taxon>Bacillati</taxon>
        <taxon>Bacillota</taxon>
        <taxon>Bacilli</taxon>
        <taxon>Bacillales</taxon>
        <taxon>Paenibacillaceae</taxon>
        <taxon>Paenibacillus</taxon>
    </lineage>
</organism>
<dbReference type="PANTHER" id="PTHR34407">
    <property type="entry name" value="EXPRESSED PROTEIN"/>
    <property type="match status" value="1"/>
</dbReference>
<reference evidence="2 3" key="1">
    <citation type="journal article" date="2024" name="Int. J. Syst. Evol. Microbiol.">
        <title>Paenibacillus hexagrammi sp. nov., a novel bacterium isolated from the gut content of Hexagrammos agrammus.</title>
        <authorList>
            <person name="Jung H.K."/>
            <person name="Kim D.G."/>
            <person name="Zin H."/>
            <person name="Park J."/>
            <person name="Jung H."/>
            <person name="Kim Y.O."/>
            <person name="Kong H.J."/>
            <person name="Kim J.W."/>
            <person name="Kim Y.S."/>
        </authorList>
    </citation>
    <scope>NUCLEOTIDE SEQUENCE [LARGE SCALE GENOMIC DNA]</scope>
    <source>
        <strain evidence="2 3">YPD9-1</strain>
    </source>
</reference>
<name>A0ABY3SMF5_9BACL</name>
<evidence type="ECO:0000313" key="3">
    <source>
        <dbReference type="Proteomes" id="UP001649230"/>
    </source>
</evidence>
<keyword evidence="2" id="KW-0378">Hydrolase</keyword>
<dbReference type="Proteomes" id="UP001649230">
    <property type="component" value="Chromosome"/>
</dbReference>
<protein>
    <submittedName>
        <fullName evidence="2">SGNH/GDSL hydrolase family protein</fullName>
    </submittedName>
</protein>
<dbReference type="InterPro" id="IPR036514">
    <property type="entry name" value="SGNH_hydro_sf"/>
</dbReference>
<accession>A0ABY3SMF5</accession>
<dbReference type="RefSeq" id="WP_235121482.1">
    <property type="nucleotide sequence ID" value="NZ_CP090978.1"/>
</dbReference>
<evidence type="ECO:0000313" key="2">
    <source>
        <dbReference type="EMBL" id="UJF34909.1"/>
    </source>
</evidence>
<dbReference type="EMBL" id="CP090978">
    <property type="protein sequence ID" value="UJF34909.1"/>
    <property type="molecule type" value="Genomic_DNA"/>
</dbReference>
<dbReference type="Gene3D" id="2.60.120.260">
    <property type="entry name" value="Galactose-binding domain-like"/>
    <property type="match status" value="1"/>
</dbReference>
<sequence>MNIHQHRNPLSTTWTKAQEGRVTIGFIGGSITDARPRHNWPEPVIAWFANAFPNSKIIVENAAIGATGSDLAVLRAGRDLIDRGCDLVFIDYAVNDNETATERRMRTREGLIRKLLEGEGRDVILTYTYCQDMYEDMMTNQVPPSIREFEQLAEHYGLGSVWMGLHALSEVRKGFMRWEEWLPDGLHPTQRGSFSYGSSVIDFLEEERRRFEQSGGAEPCHGSLPEPVNSQNWQHTFQIPLEDLETDGPWVIRRWPYYEWIDQVLETSAVGAKASFSFEGRGVALGFDFGKRSSEFRYRIDEEEWVAVERDRPDWVQDDGWYRLSVLTDELKPGSHHLELEVIHGNRAECQGTNFRLAMVGVIQ</sequence>
<dbReference type="GO" id="GO:0016787">
    <property type="term" value="F:hydrolase activity"/>
    <property type="evidence" value="ECO:0007669"/>
    <property type="project" value="UniProtKB-KW"/>
</dbReference>
<proteinExistence type="predicted"/>